<dbReference type="PANTHER" id="PTHR35752">
    <property type="entry name" value="G-PROTEIN COUPLED RECEPTOR"/>
    <property type="match status" value="1"/>
</dbReference>
<accession>A0A059AHD9</accession>
<name>A0A059AHD9_EUCGR</name>
<proteinExistence type="predicted"/>
<protein>
    <recommendedName>
        <fullName evidence="3">AT4G36440-like protein</fullName>
    </recommendedName>
</protein>
<dbReference type="KEGG" id="egr:104422727"/>
<dbReference type="EMBL" id="KK198762">
    <property type="protein sequence ID" value="KCW53081.1"/>
    <property type="molecule type" value="Genomic_DNA"/>
</dbReference>
<evidence type="ECO:0000313" key="2">
    <source>
        <dbReference type="EMBL" id="KCW53081.1"/>
    </source>
</evidence>
<keyword evidence="1" id="KW-0472">Membrane</keyword>
<evidence type="ECO:0008006" key="3">
    <source>
        <dbReference type="Google" id="ProtNLM"/>
    </source>
</evidence>
<dbReference type="OrthoDB" id="1848995at2759"/>
<dbReference type="OMA" id="MNCEQSY"/>
<gene>
    <name evidence="2" type="ORF">EUGRSUZ_J02381</name>
</gene>
<dbReference type="eggNOG" id="ENOG502QS4W">
    <property type="taxonomic scope" value="Eukaryota"/>
</dbReference>
<evidence type="ECO:0000256" key="1">
    <source>
        <dbReference type="SAM" id="Phobius"/>
    </source>
</evidence>
<dbReference type="FunCoup" id="A0A059AHD9">
    <property type="interactions" value="3137"/>
</dbReference>
<dbReference type="AlphaFoldDB" id="A0A059AHD9"/>
<feature type="transmembrane region" description="Helical" evidence="1">
    <location>
        <begin position="333"/>
        <end position="357"/>
    </location>
</feature>
<dbReference type="PANTHER" id="PTHR35752:SF1">
    <property type="entry name" value="G-PROTEIN COUPLED RECEPTOR"/>
    <property type="match status" value="1"/>
</dbReference>
<feature type="transmembrane region" description="Helical" evidence="1">
    <location>
        <begin position="32"/>
        <end position="52"/>
    </location>
</feature>
<keyword evidence="1" id="KW-1133">Transmembrane helix</keyword>
<reference evidence="2" key="1">
    <citation type="submission" date="2013-07" db="EMBL/GenBank/DDBJ databases">
        <title>The genome of Eucalyptus grandis.</title>
        <authorList>
            <person name="Schmutz J."/>
            <person name="Hayes R."/>
            <person name="Myburg A."/>
            <person name="Tuskan G."/>
            <person name="Grattapaglia D."/>
            <person name="Rokhsar D.S."/>
        </authorList>
    </citation>
    <scope>NUCLEOTIDE SEQUENCE</scope>
    <source>
        <tissue evidence="2">Leaf extractions</tissue>
    </source>
</reference>
<dbReference type="InParanoid" id="A0A059AHD9"/>
<organism evidence="2">
    <name type="scientific">Eucalyptus grandis</name>
    <name type="common">Flooded gum</name>
    <dbReference type="NCBI Taxonomy" id="71139"/>
    <lineage>
        <taxon>Eukaryota</taxon>
        <taxon>Viridiplantae</taxon>
        <taxon>Streptophyta</taxon>
        <taxon>Embryophyta</taxon>
        <taxon>Tracheophyta</taxon>
        <taxon>Spermatophyta</taxon>
        <taxon>Magnoliopsida</taxon>
        <taxon>eudicotyledons</taxon>
        <taxon>Gunneridae</taxon>
        <taxon>Pentapetalae</taxon>
        <taxon>rosids</taxon>
        <taxon>malvids</taxon>
        <taxon>Myrtales</taxon>
        <taxon>Myrtaceae</taxon>
        <taxon>Myrtoideae</taxon>
        <taxon>Eucalypteae</taxon>
        <taxon>Eucalyptus</taxon>
    </lineage>
</organism>
<keyword evidence="1" id="KW-0812">Transmembrane</keyword>
<dbReference type="Gramene" id="KCW53081">
    <property type="protein sequence ID" value="KCW53081"/>
    <property type="gene ID" value="EUGRSUZ_J02381"/>
</dbReference>
<sequence length="431" mass="47853">MEEEDLRPIRSLRRPPDVMVEPSRLARSPSRLRVAIALAVVWGAIGAASVVVPSTNCYALDNTGRLVDFSSWIGHVFEYEEKEEDLVVRFCKDVETRSNLGFVAFGRFDKFNHFTAGSGHIDFVQRFYNGDLRNCEKSYDKMGRTAQVNIICGSCSKSQCKGELGCICNVTYESTCRVLVELAIPCEDQGPRVFEGFTVGFHPRSWEIVYNGLTQPGFEKSYPDFSFRSEQTHVALYMTAISSHSNLVQKPIVKVFPENGLDVKLSGSAMTGRYPTTLSPTTLILDWRCETPRDSPYEVEITVPVDSYEPVHFTLSKICEHRQDAGGDAVGGWAVFGILSCICIILSTVLCIGGFVYKVRVEHQRGLDALPGITILSACLETASGGRSGYSQAEEINSAFTNQASWEQPQDYDYAAKKSSGRAYGSFNRIH</sequence>
<dbReference type="STRING" id="71139.A0A059AHD9"/>